<reference evidence="10" key="1">
    <citation type="submission" date="2022-10" db="EMBL/GenBank/DDBJ databases">
        <title>Genome assembly of Pristionchus species.</title>
        <authorList>
            <person name="Yoshida K."/>
            <person name="Sommer R.J."/>
        </authorList>
    </citation>
    <scope>NUCLEOTIDE SEQUENCE [LARGE SCALE GENOMIC DNA]</scope>
    <source>
        <strain evidence="10">RS5460</strain>
    </source>
</reference>
<comment type="caution">
    <text evidence="9">The sequence shown here is derived from an EMBL/GenBank/DDBJ whole genome shotgun (WGS) entry which is preliminary data.</text>
</comment>
<dbReference type="GO" id="GO:0016020">
    <property type="term" value="C:membrane"/>
    <property type="evidence" value="ECO:0007669"/>
    <property type="project" value="UniProtKB-SubCell"/>
</dbReference>
<feature type="transmembrane region" description="Helical" evidence="7">
    <location>
        <begin position="33"/>
        <end position="53"/>
    </location>
</feature>
<protein>
    <recommendedName>
        <fullName evidence="7">Palmitoyltransferase</fullName>
        <ecNumber evidence="7">2.3.1.225</ecNumber>
    </recommendedName>
</protein>
<evidence type="ECO:0000256" key="2">
    <source>
        <dbReference type="ARBA" id="ARBA00022679"/>
    </source>
</evidence>
<comment type="subcellular location">
    <subcellularLocation>
        <location evidence="1">Membrane</location>
        <topology evidence="1">Multi-pass membrane protein</topology>
    </subcellularLocation>
</comment>
<evidence type="ECO:0000256" key="6">
    <source>
        <dbReference type="ARBA" id="ARBA00023315"/>
    </source>
</evidence>
<proteinExistence type="inferred from homology"/>
<evidence type="ECO:0000256" key="7">
    <source>
        <dbReference type="RuleBase" id="RU079119"/>
    </source>
</evidence>
<feature type="transmembrane region" description="Helical" evidence="7">
    <location>
        <begin position="73"/>
        <end position="92"/>
    </location>
</feature>
<gene>
    <name evidence="9" type="ORF">PMAYCL1PPCAC_01749</name>
</gene>
<evidence type="ECO:0000313" key="9">
    <source>
        <dbReference type="EMBL" id="GMR31554.1"/>
    </source>
</evidence>
<evidence type="ECO:0000256" key="1">
    <source>
        <dbReference type="ARBA" id="ARBA00004141"/>
    </source>
</evidence>
<keyword evidence="4 7" id="KW-1133">Transmembrane helix</keyword>
<dbReference type="InterPro" id="IPR039859">
    <property type="entry name" value="PFA4/ZDH16/20/ERF2-like"/>
</dbReference>
<dbReference type="GO" id="GO:0006612">
    <property type="term" value="P:protein targeting to membrane"/>
    <property type="evidence" value="ECO:0007669"/>
    <property type="project" value="TreeGrafter"/>
</dbReference>
<dbReference type="PANTHER" id="PTHR22883:SF386">
    <property type="entry name" value="PALMITOYLTRANSFERASE"/>
    <property type="match status" value="1"/>
</dbReference>
<sequence length="335" mass="38581">PRFRMRQGKGYRFTRSSAFPDRPKGRLEKAGEFFVTWGGVGYCLFIVVSVTYFARFIACPGVFGDEYCVDLNLLATFLVTEIMANLGAFLYFRSENRVEHWQRHSVVASLCRTIPGDEETGGSSEMDEEGEEREKNRGKFCVSCNRYAPIRSHHCPLCNVCVLRKDHHCYITGACVGLGNQRYFIIFLFWATIGCAVGARYIASYMDQEITPWYPFGWVYFIAPVSVGRWLLGYCSLWVVWTTMVFSFACTSALGAFAFFVTQVFYTLHGYTMFEYHSLSIREAYEGDGKSVGERLRLVFGPYWLIHFIFPAFWLKQKLTPEIADNLFRVRSKLL</sequence>
<dbReference type="Pfam" id="PF01529">
    <property type="entry name" value="DHHC"/>
    <property type="match status" value="1"/>
</dbReference>
<comment type="similarity">
    <text evidence="7">Belongs to the DHHC palmitoyltransferase family.</text>
</comment>
<dbReference type="GO" id="GO:0005783">
    <property type="term" value="C:endoplasmic reticulum"/>
    <property type="evidence" value="ECO:0007669"/>
    <property type="project" value="TreeGrafter"/>
</dbReference>
<feature type="non-terminal residue" evidence="9">
    <location>
        <position position="1"/>
    </location>
</feature>
<organism evidence="9 10">
    <name type="scientific">Pristionchus mayeri</name>
    <dbReference type="NCBI Taxonomy" id="1317129"/>
    <lineage>
        <taxon>Eukaryota</taxon>
        <taxon>Metazoa</taxon>
        <taxon>Ecdysozoa</taxon>
        <taxon>Nematoda</taxon>
        <taxon>Chromadorea</taxon>
        <taxon>Rhabditida</taxon>
        <taxon>Rhabditina</taxon>
        <taxon>Diplogasteromorpha</taxon>
        <taxon>Diplogasteroidea</taxon>
        <taxon>Neodiplogasteridae</taxon>
        <taxon>Pristionchus</taxon>
    </lineage>
</organism>
<dbReference type="AlphaFoldDB" id="A0AAN4Z1I1"/>
<dbReference type="EMBL" id="BTRK01000001">
    <property type="protein sequence ID" value="GMR31554.1"/>
    <property type="molecule type" value="Genomic_DNA"/>
</dbReference>
<keyword evidence="6 7" id="KW-0012">Acyltransferase</keyword>
<accession>A0AAN4Z1I1</accession>
<keyword evidence="2 7" id="KW-0808">Transferase</keyword>
<keyword evidence="5 7" id="KW-0472">Membrane</keyword>
<dbReference type="GO" id="GO:0019706">
    <property type="term" value="F:protein-cysteine S-palmitoyltransferase activity"/>
    <property type="evidence" value="ECO:0007669"/>
    <property type="project" value="UniProtKB-EC"/>
</dbReference>
<evidence type="ECO:0000256" key="5">
    <source>
        <dbReference type="ARBA" id="ARBA00023136"/>
    </source>
</evidence>
<comment type="domain">
    <text evidence="7">The DHHC domain is required for palmitoyltransferase activity.</text>
</comment>
<keyword evidence="10" id="KW-1185">Reference proteome</keyword>
<comment type="catalytic activity">
    <reaction evidence="7">
        <text>L-cysteinyl-[protein] + hexadecanoyl-CoA = S-hexadecanoyl-L-cysteinyl-[protein] + CoA</text>
        <dbReference type="Rhea" id="RHEA:36683"/>
        <dbReference type="Rhea" id="RHEA-COMP:10131"/>
        <dbReference type="Rhea" id="RHEA-COMP:11032"/>
        <dbReference type="ChEBI" id="CHEBI:29950"/>
        <dbReference type="ChEBI" id="CHEBI:57287"/>
        <dbReference type="ChEBI" id="CHEBI:57379"/>
        <dbReference type="ChEBI" id="CHEBI:74151"/>
        <dbReference type="EC" id="2.3.1.225"/>
    </reaction>
</comment>
<evidence type="ECO:0000256" key="4">
    <source>
        <dbReference type="ARBA" id="ARBA00022989"/>
    </source>
</evidence>
<dbReference type="PANTHER" id="PTHR22883">
    <property type="entry name" value="ZINC FINGER DHHC DOMAIN CONTAINING PROTEIN"/>
    <property type="match status" value="1"/>
</dbReference>
<dbReference type="EC" id="2.3.1.225" evidence="7"/>
<keyword evidence="3 7" id="KW-0812">Transmembrane</keyword>
<dbReference type="Proteomes" id="UP001328107">
    <property type="component" value="Unassembled WGS sequence"/>
</dbReference>
<feature type="transmembrane region" description="Helical" evidence="7">
    <location>
        <begin position="183"/>
        <end position="203"/>
    </location>
</feature>
<feature type="domain" description="Palmitoyltransferase DHHC" evidence="8">
    <location>
        <begin position="135"/>
        <end position="277"/>
    </location>
</feature>
<evidence type="ECO:0000256" key="3">
    <source>
        <dbReference type="ARBA" id="ARBA00022692"/>
    </source>
</evidence>
<evidence type="ECO:0000313" key="10">
    <source>
        <dbReference type="Proteomes" id="UP001328107"/>
    </source>
</evidence>
<evidence type="ECO:0000259" key="8">
    <source>
        <dbReference type="Pfam" id="PF01529"/>
    </source>
</evidence>
<feature type="transmembrane region" description="Helical" evidence="7">
    <location>
        <begin position="296"/>
        <end position="315"/>
    </location>
</feature>
<dbReference type="InterPro" id="IPR001594">
    <property type="entry name" value="Palmitoyltrfase_DHHC"/>
</dbReference>
<name>A0AAN4Z1I1_9BILA</name>
<feature type="transmembrane region" description="Helical" evidence="7">
    <location>
        <begin position="239"/>
        <end position="266"/>
    </location>
</feature>
<dbReference type="GO" id="GO:0005794">
    <property type="term" value="C:Golgi apparatus"/>
    <property type="evidence" value="ECO:0007669"/>
    <property type="project" value="TreeGrafter"/>
</dbReference>
<feature type="transmembrane region" description="Helical" evidence="7">
    <location>
        <begin position="215"/>
        <end position="232"/>
    </location>
</feature>
<dbReference type="PROSITE" id="PS50216">
    <property type="entry name" value="DHHC"/>
    <property type="match status" value="1"/>
</dbReference>